<protein>
    <submittedName>
        <fullName evidence="1">Uncharacterized protein</fullName>
    </submittedName>
</protein>
<sequence length="118" mass="13600">MEGCYAYPPFTKVPTMVLRWSMVNKGFEQTPPDDLDEFAIGKSISMNLRKSGHMCVVLRPEFGRGRNGGLQKVTIECPATGQVLDTYHFKRGIEGYERISKEWKRYRVFYPTIEGRCV</sequence>
<reference evidence="1" key="1">
    <citation type="submission" date="2021-01" db="UniProtKB">
        <authorList>
            <consortium name="EnsemblMetazoa"/>
        </authorList>
    </citation>
    <scope>IDENTIFICATION</scope>
</reference>
<organism evidence="1 2">
    <name type="scientific">Clytia hemisphaerica</name>
    <dbReference type="NCBI Taxonomy" id="252671"/>
    <lineage>
        <taxon>Eukaryota</taxon>
        <taxon>Metazoa</taxon>
        <taxon>Cnidaria</taxon>
        <taxon>Hydrozoa</taxon>
        <taxon>Hydroidolina</taxon>
        <taxon>Leptothecata</taxon>
        <taxon>Obeliida</taxon>
        <taxon>Clytiidae</taxon>
        <taxon>Clytia</taxon>
    </lineage>
</organism>
<proteinExistence type="predicted"/>
<keyword evidence="2" id="KW-1185">Reference proteome</keyword>
<name>A0A7M5WQ92_9CNID</name>
<evidence type="ECO:0000313" key="1">
    <source>
        <dbReference type="EnsemblMetazoa" id="CLYHEMP001002.1"/>
    </source>
</evidence>
<dbReference type="AlphaFoldDB" id="A0A7M5WQ92"/>
<dbReference type="EnsemblMetazoa" id="CLYHEMT001002.1">
    <property type="protein sequence ID" value="CLYHEMP001002.1"/>
    <property type="gene ID" value="CLYHEMG001002"/>
</dbReference>
<dbReference type="EnsemblMetazoa" id="CLYHEMT022487.1">
    <property type="protein sequence ID" value="CLYHEMP022487.1"/>
    <property type="gene ID" value="CLYHEMG022487"/>
</dbReference>
<evidence type="ECO:0000313" key="2">
    <source>
        <dbReference type="Proteomes" id="UP000594262"/>
    </source>
</evidence>
<dbReference type="Proteomes" id="UP000594262">
    <property type="component" value="Unplaced"/>
</dbReference>
<accession>A0A7M5WQ92</accession>